<dbReference type="AlphaFoldDB" id="A0A090QJC3"/>
<dbReference type="STRING" id="754436.JCM19237_6143"/>
<evidence type="ECO:0000313" key="2">
    <source>
        <dbReference type="Proteomes" id="UP000029227"/>
    </source>
</evidence>
<name>A0A090QJC3_9GAMM</name>
<evidence type="ECO:0000313" key="1">
    <source>
        <dbReference type="EMBL" id="GAL03250.1"/>
    </source>
</evidence>
<dbReference type="Pfam" id="PF11932">
    <property type="entry name" value="DUF3450"/>
    <property type="match status" value="1"/>
</dbReference>
<dbReference type="EMBL" id="BBMN01000001">
    <property type="protein sequence ID" value="GAL03250.1"/>
    <property type="molecule type" value="Genomic_DNA"/>
</dbReference>
<proteinExistence type="predicted"/>
<reference evidence="1 2" key="1">
    <citation type="journal article" date="2014" name="Genome Announc.">
        <title>Draft Genome Sequences of Two Vibrionaceae Species, Vibrio ponticus C121 and Photobacterium aphoticum C119, Isolated as Coral Reef Microbiota.</title>
        <authorList>
            <person name="Al-saari N."/>
            <person name="Meirelles P.M."/>
            <person name="Mino S."/>
            <person name="Suda W."/>
            <person name="Oshima K."/>
            <person name="Hattori M."/>
            <person name="Ohkuma M."/>
            <person name="Thompson F.L."/>
            <person name="Gomez-Gil B."/>
            <person name="Sawabe T."/>
            <person name="Sawabe T."/>
        </authorList>
    </citation>
    <scope>NUCLEOTIDE SEQUENCE [LARGE SCALE GENOMIC DNA]</scope>
    <source>
        <strain evidence="1 2">JCM 19237</strain>
    </source>
</reference>
<dbReference type="Proteomes" id="UP000029227">
    <property type="component" value="Unassembled WGS sequence"/>
</dbReference>
<comment type="caution">
    <text evidence="1">The sequence shown here is derived from an EMBL/GenBank/DDBJ whole genome shotgun (WGS) entry which is preliminary data.</text>
</comment>
<gene>
    <name evidence="1" type="ORF">JCM19237_6143</name>
</gene>
<organism evidence="1 2">
    <name type="scientific">Photobacterium aphoticum</name>
    <dbReference type="NCBI Taxonomy" id="754436"/>
    <lineage>
        <taxon>Bacteria</taxon>
        <taxon>Pseudomonadati</taxon>
        <taxon>Pseudomonadota</taxon>
        <taxon>Gammaproteobacteria</taxon>
        <taxon>Vibrionales</taxon>
        <taxon>Vibrionaceae</taxon>
        <taxon>Photobacterium</taxon>
    </lineage>
</organism>
<sequence>MWRVVDGTQFWAWNDNTAKWQPLANDYSKDINKAFAIAEKKAAPSLLTLPVSVNVETN</sequence>
<dbReference type="InterPro" id="IPR016866">
    <property type="entry name" value="UCP028069"/>
</dbReference>
<accession>A0A090QJC3</accession>
<protein>
    <submittedName>
        <fullName evidence="1">TonB system biopolymer transport component</fullName>
    </submittedName>
</protein>